<dbReference type="GO" id="GO:0004386">
    <property type="term" value="F:helicase activity"/>
    <property type="evidence" value="ECO:0007669"/>
    <property type="project" value="UniProtKB-KW"/>
</dbReference>
<gene>
    <name evidence="3" type="ORF">FCM35_KLT12642</name>
</gene>
<dbReference type="AlphaFoldDB" id="A0A833QFD9"/>
<sequence length="83" mass="10115">MVVHLHPSYCMDLKPEWVIYNEYVLTRNFIRTVTDIKGEWLIEIAPHYYDLSEFPNCEAKRVLERLYNARELYRMPIETIVHQ</sequence>
<keyword evidence="1 3" id="KW-0067">ATP-binding</keyword>
<dbReference type="Pfam" id="PF07717">
    <property type="entry name" value="OB_NTP_bind"/>
    <property type="match status" value="1"/>
</dbReference>
<keyword evidence="1 3" id="KW-0547">Nucleotide-binding</keyword>
<dbReference type="Proteomes" id="UP000623129">
    <property type="component" value="Unassembled WGS sequence"/>
</dbReference>
<evidence type="ECO:0000259" key="2">
    <source>
        <dbReference type="Pfam" id="PF07717"/>
    </source>
</evidence>
<accession>A0A833QFD9</accession>
<keyword evidence="4" id="KW-1185">Reference proteome</keyword>
<organism evidence="3 4">
    <name type="scientific">Carex littledalei</name>
    <dbReference type="NCBI Taxonomy" id="544730"/>
    <lineage>
        <taxon>Eukaryota</taxon>
        <taxon>Viridiplantae</taxon>
        <taxon>Streptophyta</taxon>
        <taxon>Embryophyta</taxon>
        <taxon>Tracheophyta</taxon>
        <taxon>Spermatophyta</taxon>
        <taxon>Magnoliopsida</taxon>
        <taxon>Liliopsida</taxon>
        <taxon>Poales</taxon>
        <taxon>Cyperaceae</taxon>
        <taxon>Cyperoideae</taxon>
        <taxon>Cariceae</taxon>
        <taxon>Carex</taxon>
        <taxon>Carex subgen. Euthyceras</taxon>
    </lineage>
</organism>
<evidence type="ECO:0000313" key="3">
    <source>
        <dbReference type="EMBL" id="KAF3322653.1"/>
    </source>
</evidence>
<reference evidence="3" key="1">
    <citation type="submission" date="2020-01" db="EMBL/GenBank/DDBJ databases">
        <title>Genome sequence of Kobresia littledalei, the first chromosome-level genome in the family Cyperaceae.</title>
        <authorList>
            <person name="Qu G."/>
        </authorList>
    </citation>
    <scope>NUCLEOTIDE SEQUENCE</scope>
    <source>
        <strain evidence="3">C.B.Clarke</strain>
        <tissue evidence="3">Leaf</tissue>
    </source>
</reference>
<proteinExistence type="predicted"/>
<keyword evidence="1 3" id="KW-0347">Helicase</keyword>
<evidence type="ECO:0000313" key="4">
    <source>
        <dbReference type="Proteomes" id="UP000623129"/>
    </source>
</evidence>
<dbReference type="EMBL" id="SWLB01000024">
    <property type="protein sequence ID" value="KAF3322653.1"/>
    <property type="molecule type" value="Genomic_DNA"/>
</dbReference>
<comment type="caution">
    <text evidence="3">The sequence shown here is derived from an EMBL/GenBank/DDBJ whole genome shotgun (WGS) entry which is preliminary data.</text>
</comment>
<evidence type="ECO:0000256" key="1">
    <source>
        <dbReference type="ARBA" id="ARBA00022806"/>
    </source>
</evidence>
<protein>
    <submittedName>
        <fullName evidence="3">Pre-mRNA-splicing factor ATP-dependent RNA helicase</fullName>
    </submittedName>
</protein>
<dbReference type="OrthoDB" id="1922149at2759"/>
<dbReference type="InterPro" id="IPR011709">
    <property type="entry name" value="DEAD-box_helicase_OB_fold"/>
</dbReference>
<keyword evidence="1 3" id="KW-0378">Hydrolase</keyword>
<name>A0A833QFD9_9POAL</name>
<feature type="domain" description="DEAD-box helicase OB fold" evidence="2">
    <location>
        <begin position="2"/>
        <end position="48"/>
    </location>
</feature>